<dbReference type="InterPro" id="IPR006486">
    <property type="entry name" value="PYST_A"/>
</dbReference>
<sequence length="235" mass="26501">MNKGYIKITLALLSIVGCMQNIAFASETAATTNSLNKEYNQQLYIDPKEAKQAATVMAEALSYADIVNKLWDANSAKNFDDELIRVRVSQTYNPNLQIIRRQYKSSIMGLQRYCYSLVNKVELSKDETAILLVSSDMNDRSDLGYTNYINPIVESANSLKPNINSQKYIRTGGLSKMYANLAAIFIKKEEECVKVTVLGSIDPNTPSYVSKDAIKNDLVKKFINMIKLREIIKKK</sequence>
<dbReference type="VEuPathDB" id="PlasmoDB:PVVCY_1302930"/>
<evidence type="ECO:0000313" key="2">
    <source>
        <dbReference type="EMBL" id="VEV58356.1"/>
    </source>
</evidence>
<evidence type="ECO:0000256" key="1">
    <source>
        <dbReference type="SAM" id="SignalP"/>
    </source>
</evidence>
<keyword evidence="1" id="KW-0732">Signal</keyword>
<dbReference type="InterPro" id="IPR023393">
    <property type="entry name" value="START-like_dom_sf"/>
</dbReference>
<protein>
    <submittedName>
        <fullName evidence="2">Fam-a protein</fullName>
    </submittedName>
</protein>
<dbReference type="OrthoDB" id="370643at2759"/>
<dbReference type="KEGG" id="pvv:PVVCY_1302930"/>
<dbReference type="SUPFAM" id="SSF55961">
    <property type="entry name" value="Bet v1-like"/>
    <property type="match status" value="1"/>
</dbReference>
<dbReference type="RefSeq" id="XP_037490798.1">
    <property type="nucleotide sequence ID" value="XM_037634746.1"/>
</dbReference>
<evidence type="ECO:0000313" key="3">
    <source>
        <dbReference type="Proteomes" id="UP000290582"/>
    </source>
</evidence>
<reference evidence="2 3" key="1">
    <citation type="submission" date="2019-01" db="EMBL/GenBank/DDBJ databases">
        <authorList>
            <person name="Ramaprasad A."/>
        </authorList>
    </citation>
    <scope>NUCLEOTIDE SEQUENCE [LARGE SCALE GENOMIC DNA]</scope>
</reference>
<dbReference type="AlphaFoldDB" id="A0A449BY12"/>
<feature type="signal peptide" evidence="1">
    <location>
        <begin position="1"/>
        <end position="25"/>
    </location>
</feature>
<gene>
    <name evidence="2" type="ORF">PVVCY_1302930</name>
</gene>
<feature type="chain" id="PRO_5019134954" evidence="1">
    <location>
        <begin position="26"/>
        <end position="235"/>
    </location>
</feature>
<accession>A0A449BY12</accession>
<name>A0A449BY12_PLAVN</name>
<dbReference type="Gene3D" id="3.30.530.20">
    <property type="match status" value="1"/>
</dbReference>
<dbReference type="GeneID" id="59893145"/>
<proteinExistence type="predicted"/>
<organism evidence="2 3">
    <name type="scientific">Plasmodium vinckei vinckei</name>
    <dbReference type="NCBI Taxonomy" id="54757"/>
    <lineage>
        <taxon>Eukaryota</taxon>
        <taxon>Sar</taxon>
        <taxon>Alveolata</taxon>
        <taxon>Apicomplexa</taxon>
        <taxon>Aconoidasida</taxon>
        <taxon>Haemosporida</taxon>
        <taxon>Plasmodiidae</taxon>
        <taxon>Plasmodium</taxon>
        <taxon>Plasmodium (Vinckeia)</taxon>
    </lineage>
</organism>
<dbReference type="NCBIfam" id="TIGR01599">
    <property type="entry name" value="PYST-A"/>
    <property type="match status" value="1"/>
</dbReference>
<dbReference type="EMBL" id="LR215069">
    <property type="protein sequence ID" value="VEV58356.1"/>
    <property type="molecule type" value="Genomic_DNA"/>
</dbReference>
<dbReference type="PROSITE" id="PS51257">
    <property type="entry name" value="PROKAR_LIPOPROTEIN"/>
    <property type="match status" value="1"/>
</dbReference>
<dbReference type="Proteomes" id="UP000290582">
    <property type="component" value="Chromosome PVVCY_13"/>
</dbReference>